<dbReference type="Proteomes" id="UP000789901">
    <property type="component" value="Unassembled WGS sequence"/>
</dbReference>
<dbReference type="EMBL" id="CAJVQB010073208">
    <property type="protein sequence ID" value="CAG8843675.1"/>
    <property type="molecule type" value="Genomic_DNA"/>
</dbReference>
<feature type="non-terminal residue" evidence="2">
    <location>
        <position position="215"/>
    </location>
</feature>
<protein>
    <submittedName>
        <fullName evidence="2">43265_t:CDS:1</fullName>
    </submittedName>
</protein>
<feature type="compositionally biased region" description="Acidic residues" evidence="1">
    <location>
        <begin position="204"/>
        <end position="215"/>
    </location>
</feature>
<proteinExistence type="predicted"/>
<reference evidence="2 3" key="1">
    <citation type="submission" date="2021-06" db="EMBL/GenBank/DDBJ databases">
        <authorList>
            <person name="Kallberg Y."/>
            <person name="Tangrot J."/>
            <person name="Rosling A."/>
        </authorList>
    </citation>
    <scope>NUCLEOTIDE SEQUENCE [LARGE SCALE GENOMIC DNA]</scope>
    <source>
        <strain evidence="2 3">120-4 pot B 10/14</strain>
    </source>
</reference>
<feature type="compositionally biased region" description="Acidic residues" evidence="1">
    <location>
        <begin position="170"/>
        <end position="183"/>
    </location>
</feature>
<gene>
    <name evidence="2" type="ORF">GMARGA_LOCUS36668</name>
</gene>
<evidence type="ECO:0000313" key="3">
    <source>
        <dbReference type="Proteomes" id="UP000789901"/>
    </source>
</evidence>
<sequence length="215" mass="25002">MTTHIVPYLGHPKSKKTLFGFLIQHQHEIAEYVAGTSTIPYWEDFENKLTTSYCDDLDLNWFNIFLQAASKFDENLSGRVKLERERIKNGLKTYWTEVLEEIKLRQNLSLFNIKKEKLLKELSDTENAITCKQHELSMILNRAPPEDEEDLVAEQSNNFEDFPLEVVVDDNIPEVPDDPDEVANNEVSPSSSRIRKRKNRDDGYNNDDNYDNESS</sequence>
<keyword evidence="3" id="KW-1185">Reference proteome</keyword>
<accession>A0ABN7WYA2</accession>
<name>A0ABN7WYA2_GIGMA</name>
<evidence type="ECO:0000313" key="2">
    <source>
        <dbReference type="EMBL" id="CAG8843675.1"/>
    </source>
</evidence>
<evidence type="ECO:0000256" key="1">
    <source>
        <dbReference type="SAM" id="MobiDB-lite"/>
    </source>
</evidence>
<comment type="caution">
    <text evidence="2">The sequence shown here is derived from an EMBL/GenBank/DDBJ whole genome shotgun (WGS) entry which is preliminary data.</text>
</comment>
<feature type="region of interest" description="Disordered" evidence="1">
    <location>
        <begin position="170"/>
        <end position="215"/>
    </location>
</feature>
<organism evidence="2 3">
    <name type="scientific">Gigaspora margarita</name>
    <dbReference type="NCBI Taxonomy" id="4874"/>
    <lineage>
        <taxon>Eukaryota</taxon>
        <taxon>Fungi</taxon>
        <taxon>Fungi incertae sedis</taxon>
        <taxon>Mucoromycota</taxon>
        <taxon>Glomeromycotina</taxon>
        <taxon>Glomeromycetes</taxon>
        <taxon>Diversisporales</taxon>
        <taxon>Gigasporaceae</taxon>
        <taxon>Gigaspora</taxon>
    </lineage>
</organism>